<gene>
    <name evidence="1" type="ORF">KSP39_PZI023938</name>
</gene>
<sequence length="148" mass="16338">MRAASSSRDRATRYRTSWAVLKVTMEDSKKRAKAMKCVVGIHGVTSATQEGDKITVVGEGVDTVELTTMLRRKMGHVELLTLTEIGDQKKAEKAADQAKVEDAGSVQPIVWPTYYCGGDVVARPPGGYYYMDVGERRYYDHNSACSIL</sequence>
<dbReference type="Gene3D" id="3.30.70.100">
    <property type="match status" value="1"/>
</dbReference>
<comment type="caution">
    <text evidence="1">The sequence shown here is derived from an EMBL/GenBank/DDBJ whole genome shotgun (WGS) entry which is preliminary data.</text>
</comment>
<reference evidence="1 2" key="1">
    <citation type="journal article" date="2022" name="Nat. Plants">
        <title>Genomes of leafy and leafless Platanthera orchids illuminate the evolution of mycoheterotrophy.</title>
        <authorList>
            <person name="Li M.H."/>
            <person name="Liu K.W."/>
            <person name="Li Z."/>
            <person name="Lu H.C."/>
            <person name="Ye Q.L."/>
            <person name="Zhang D."/>
            <person name="Wang J.Y."/>
            <person name="Li Y.F."/>
            <person name="Zhong Z.M."/>
            <person name="Liu X."/>
            <person name="Yu X."/>
            <person name="Liu D.K."/>
            <person name="Tu X.D."/>
            <person name="Liu B."/>
            <person name="Hao Y."/>
            <person name="Liao X.Y."/>
            <person name="Jiang Y.T."/>
            <person name="Sun W.H."/>
            <person name="Chen J."/>
            <person name="Chen Y.Q."/>
            <person name="Ai Y."/>
            <person name="Zhai J.W."/>
            <person name="Wu S.S."/>
            <person name="Zhou Z."/>
            <person name="Hsiao Y.Y."/>
            <person name="Wu W.L."/>
            <person name="Chen Y.Y."/>
            <person name="Lin Y.F."/>
            <person name="Hsu J.L."/>
            <person name="Li C.Y."/>
            <person name="Wang Z.W."/>
            <person name="Zhao X."/>
            <person name="Zhong W.Y."/>
            <person name="Ma X.K."/>
            <person name="Ma L."/>
            <person name="Huang J."/>
            <person name="Chen G.Z."/>
            <person name="Huang M.Z."/>
            <person name="Huang L."/>
            <person name="Peng D.H."/>
            <person name="Luo Y.B."/>
            <person name="Zou S.Q."/>
            <person name="Chen S.P."/>
            <person name="Lan S."/>
            <person name="Tsai W.C."/>
            <person name="Van de Peer Y."/>
            <person name="Liu Z.J."/>
        </authorList>
    </citation>
    <scope>NUCLEOTIDE SEQUENCE [LARGE SCALE GENOMIC DNA]</scope>
    <source>
        <strain evidence="1">Lor287</strain>
    </source>
</reference>
<dbReference type="PANTHER" id="PTHR46371">
    <property type="entry name" value="OS04G0464100 PROTEIN"/>
    <property type="match status" value="1"/>
</dbReference>
<name>A0AAP0ATQ4_9ASPA</name>
<organism evidence="1 2">
    <name type="scientific">Platanthera zijinensis</name>
    <dbReference type="NCBI Taxonomy" id="2320716"/>
    <lineage>
        <taxon>Eukaryota</taxon>
        <taxon>Viridiplantae</taxon>
        <taxon>Streptophyta</taxon>
        <taxon>Embryophyta</taxon>
        <taxon>Tracheophyta</taxon>
        <taxon>Spermatophyta</taxon>
        <taxon>Magnoliopsida</taxon>
        <taxon>Liliopsida</taxon>
        <taxon>Asparagales</taxon>
        <taxon>Orchidaceae</taxon>
        <taxon>Orchidoideae</taxon>
        <taxon>Orchideae</taxon>
        <taxon>Orchidinae</taxon>
        <taxon>Platanthera</taxon>
    </lineage>
</organism>
<dbReference type="InterPro" id="IPR044296">
    <property type="entry name" value="HIPP46"/>
</dbReference>
<dbReference type="Proteomes" id="UP001418222">
    <property type="component" value="Unassembled WGS sequence"/>
</dbReference>
<proteinExistence type="predicted"/>
<accession>A0AAP0ATQ4</accession>
<dbReference type="AlphaFoldDB" id="A0AAP0ATQ4"/>
<keyword evidence="2" id="KW-1185">Reference proteome</keyword>
<protein>
    <submittedName>
        <fullName evidence="1">Uncharacterized protein</fullName>
    </submittedName>
</protein>
<evidence type="ECO:0000313" key="1">
    <source>
        <dbReference type="EMBL" id="KAK8914317.1"/>
    </source>
</evidence>
<evidence type="ECO:0000313" key="2">
    <source>
        <dbReference type="Proteomes" id="UP001418222"/>
    </source>
</evidence>
<dbReference type="EMBL" id="JBBWWQ010000021">
    <property type="protein sequence ID" value="KAK8914317.1"/>
    <property type="molecule type" value="Genomic_DNA"/>
</dbReference>